<dbReference type="EMBL" id="QNRR01000001">
    <property type="protein sequence ID" value="RBP47688.1"/>
    <property type="molecule type" value="Genomic_DNA"/>
</dbReference>
<sequence length="365" mass="40528">MHISLACRGRDGGSKPSRHGGAAFTLVELLVSMTVLTVLLLLVTSVVGSVQGAWHQAHSKVSEFREARRAFDRMVNAISQASLNNYLVYRYPNNDDPLTPPSKTQTAQPSGYARYSELQFICGRSSSATDPPMTGLPPDISPGHAIFFQAPMGTTSEYRLPTSLNGCGFFVQFGSDRDYRPDFLNNIGQAEVYRYRLYEYRAPTENNRAYDPDSNASGRRWYEDFAQWSKPIANNVVLLVLSPRRSQADKDGLSPVTDIAPFYTYNTRPKDPMSTTVQDPSEYQLPPMVAVTFVVVDEASATNMSIDNGTSPPLRDVLNTGLFQRAETYHTDLDLVVKGLVDKKINFRVFTATVPIRASKWGQGT</sequence>
<comment type="caution">
    <text evidence="2">The sequence shown here is derived from an EMBL/GenBank/DDBJ whole genome shotgun (WGS) entry which is preliminary data.</text>
</comment>
<protein>
    <submittedName>
        <fullName evidence="2">Uncharacterized protein (TIGR02599 family)</fullName>
    </submittedName>
</protein>
<dbReference type="RefSeq" id="WP_245958068.1">
    <property type="nucleotide sequence ID" value="NZ_QNRR01000001.1"/>
</dbReference>
<keyword evidence="3" id="KW-1185">Reference proteome</keyword>
<keyword evidence="1" id="KW-0472">Membrane</keyword>
<evidence type="ECO:0000313" key="2">
    <source>
        <dbReference type="EMBL" id="RBP47688.1"/>
    </source>
</evidence>
<reference evidence="2 3" key="1">
    <citation type="submission" date="2018-06" db="EMBL/GenBank/DDBJ databases">
        <title>Genomic Encyclopedia of Type Strains, Phase IV (KMG-IV): sequencing the most valuable type-strain genomes for metagenomic binning, comparative biology and taxonomic classification.</title>
        <authorList>
            <person name="Goeker M."/>
        </authorList>
    </citation>
    <scope>NUCLEOTIDE SEQUENCE [LARGE SCALE GENOMIC DNA]</scope>
    <source>
        <strain evidence="2 3">DSM 25532</strain>
    </source>
</reference>
<evidence type="ECO:0000256" key="1">
    <source>
        <dbReference type="SAM" id="Phobius"/>
    </source>
</evidence>
<keyword evidence="1" id="KW-0812">Transmembrane</keyword>
<dbReference type="InterPro" id="IPR012902">
    <property type="entry name" value="N_methyl_site"/>
</dbReference>
<evidence type="ECO:0000313" key="3">
    <source>
        <dbReference type="Proteomes" id="UP000253426"/>
    </source>
</evidence>
<name>A0A366HWL3_9BACT</name>
<feature type="transmembrane region" description="Helical" evidence="1">
    <location>
        <begin position="21"/>
        <end position="43"/>
    </location>
</feature>
<dbReference type="AlphaFoldDB" id="A0A366HWL3"/>
<keyword evidence="1" id="KW-1133">Transmembrane helix</keyword>
<dbReference type="NCBIfam" id="TIGR02599">
    <property type="entry name" value="Verru_Chthon cassette protein C"/>
    <property type="match status" value="1"/>
</dbReference>
<gene>
    <name evidence="2" type="ORF">DES53_101486</name>
</gene>
<dbReference type="InterPro" id="IPR019839">
    <property type="entry name" value="Verru/Chthon_C"/>
</dbReference>
<proteinExistence type="predicted"/>
<dbReference type="Pfam" id="PF07963">
    <property type="entry name" value="N_methyl"/>
    <property type="match status" value="1"/>
</dbReference>
<organism evidence="2 3">
    <name type="scientific">Roseimicrobium gellanilyticum</name>
    <dbReference type="NCBI Taxonomy" id="748857"/>
    <lineage>
        <taxon>Bacteria</taxon>
        <taxon>Pseudomonadati</taxon>
        <taxon>Verrucomicrobiota</taxon>
        <taxon>Verrucomicrobiia</taxon>
        <taxon>Verrucomicrobiales</taxon>
        <taxon>Verrucomicrobiaceae</taxon>
        <taxon>Roseimicrobium</taxon>
    </lineage>
</organism>
<dbReference type="Proteomes" id="UP000253426">
    <property type="component" value="Unassembled WGS sequence"/>
</dbReference>
<accession>A0A366HWL3</accession>